<keyword evidence="8 9" id="KW-0051">Antiviral defense</keyword>
<name>A0AA41YCQ4_9BACT</name>
<evidence type="ECO:0000256" key="7">
    <source>
        <dbReference type="ARBA" id="ARBA00022842"/>
    </source>
</evidence>
<gene>
    <name evidence="9 10" type="primary">cas2</name>
    <name evidence="10" type="ORF">N2K84_15585</name>
</gene>
<keyword evidence="5 9" id="KW-0255">Endonuclease</keyword>
<dbReference type="EC" id="3.1.-.-" evidence="9"/>
<comment type="caution">
    <text evidence="10">The sequence shown here is derived from an EMBL/GenBank/DDBJ whole genome shotgun (WGS) entry which is preliminary data.</text>
</comment>
<keyword evidence="3 9" id="KW-0540">Nuclease</keyword>
<evidence type="ECO:0000256" key="5">
    <source>
        <dbReference type="ARBA" id="ARBA00022759"/>
    </source>
</evidence>
<dbReference type="InterPro" id="IPR021127">
    <property type="entry name" value="CRISPR_associated_Cas2"/>
</dbReference>
<feature type="binding site" evidence="9">
    <location>
        <position position="8"/>
    </location>
    <ligand>
        <name>Mg(2+)</name>
        <dbReference type="ChEBI" id="CHEBI:18420"/>
        <note>catalytic</note>
    </ligand>
</feature>
<proteinExistence type="inferred from homology"/>
<dbReference type="EMBL" id="JAPAAF010000030">
    <property type="protein sequence ID" value="MCW0484163.1"/>
    <property type="molecule type" value="Genomic_DNA"/>
</dbReference>
<evidence type="ECO:0000313" key="10">
    <source>
        <dbReference type="EMBL" id="MCW0484163.1"/>
    </source>
</evidence>
<evidence type="ECO:0000256" key="2">
    <source>
        <dbReference type="ARBA" id="ARBA00009959"/>
    </source>
</evidence>
<evidence type="ECO:0000256" key="1">
    <source>
        <dbReference type="ARBA" id="ARBA00001946"/>
    </source>
</evidence>
<dbReference type="PANTHER" id="PTHR34405:SF3">
    <property type="entry name" value="CRISPR-ASSOCIATED ENDORIBONUCLEASE CAS2 3"/>
    <property type="match status" value="1"/>
</dbReference>
<comment type="subunit">
    <text evidence="9">Homodimer, forms a heterotetramer with a Cas1 homodimer.</text>
</comment>
<keyword evidence="7 9" id="KW-0460">Magnesium</keyword>
<organism evidence="10 11">
    <name type="scientific">Gaoshiqia sediminis</name>
    <dbReference type="NCBI Taxonomy" id="2986998"/>
    <lineage>
        <taxon>Bacteria</taxon>
        <taxon>Pseudomonadati</taxon>
        <taxon>Bacteroidota</taxon>
        <taxon>Bacteroidia</taxon>
        <taxon>Marinilabiliales</taxon>
        <taxon>Prolixibacteraceae</taxon>
        <taxon>Gaoshiqia</taxon>
    </lineage>
</organism>
<evidence type="ECO:0000313" key="11">
    <source>
        <dbReference type="Proteomes" id="UP001163821"/>
    </source>
</evidence>
<dbReference type="RefSeq" id="WP_282592756.1">
    <property type="nucleotide sequence ID" value="NZ_JAPAAF010000030.1"/>
</dbReference>
<comment type="cofactor">
    <cofactor evidence="1 9">
        <name>Mg(2+)</name>
        <dbReference type="ChEBI" id="CHEBI:18420"/>
    </cofactor>
</comment>
<comment type="similarity">
    <text evidence="2 9">Belongs to the CRISPR-associated endoribonuclease Cas2 protein family.</text>
</comment>
<dbReference type="Proteomes" id="UP001163821">
    <property type="component" value="Unassembled WGS sequence"/>
</dbReference>
<keyword evidence="6 9" id="KW-0378">Hydrolase</keyword>
<dbReference type="PANTHER" id="PTHR34405">
    <property type="entry name" value="CRISPR-ASSOCIATED ENDORIBONUCLEASE CAS2"/>
    <property type="match status" value="1"/>
</dbReference>
<evidence type="ECO:0000256" key="9">
    <source>
        <dbReference type="HAMAP-Rule" id="MF_01471"/>
    </source>
</evidence>
<dbReference type="Gene3D" id="3.30.70.240">
    <property type="match status" value="1"/>
</dbReference>
<dbReference type="GO" id="GO:0051607">
    <property type="term" value="P:defense response to virus"/>
    <property type="evidence" value="ECO:0007669"/>
    <property type="project" value="UniProtKB-UniRule"/>
</dbReference>
<dbReference type="AlphaFoldDB" id="A0AA41YCQ4"/>
<evidence type="ECO:0000256" key="6">
    <source>
        <dbReference type="ARBA" id="ARBA00022801"/>
    </source>
</evidence>
<dbReference type="GO" id="GO:0043571">
    <property type="term" value="P:maintenance of CRISPR repeat elements"/>
    <property type="evidence" value="ECO:0007669"/>
    <property type="project" value="UniProtKB-UniRule"/>
</dbReference>
<accession>A0AA41YCQ4</accession>
<dbReference type="Pfam" id="PF09827">
    <property type="entry name" value="CRISPR_Cas2"/>
    <property type="match status" value="1"/>
</dbReference>
<comment type="function">
    <text evidence="9">CRISPR (clustered regularly interspaced short palindromic repeat), is an adaptive immune system that provides protection against mobile genetic elements (viruses, transposable elements and conjugative plasmids). CRISPR clusters contain sequences complementary to antecedent mobile elements and target invading nucleic acids. CRISPR clusters are transcribed and processed into CRISPR RNA (crRNA). Functions as a ssRNA-specific endoribonuclease. Involved in the integration of spacer DNA into the CRISPR cassette.</text>
</comment>
<dbReference type="GO" id="GO:0004521">
    <property type="term" value="F:RNA endonuclease activity"/>
    <property type="evidence" value="ECO:0007669"/>
    <property type="project" value="InterPro"/>
</dbReference>
<dbReference type="NCBIfam" id="TIGR01573">
    <property type="entry name" value="cas2"/>
    <property type="match status" value="1"/>
</dbReference>
<keyword evidence="11" id="KW-1185">Reference proteome</keyword>
<dbReference type="InterPro" id="IPR019199">
    <property type="entry name" value="Virulence_VapD/CRISPR_Cas2"/>
</dbReference>
<dbReference type="GO" id="GO:0016787">
    <property type="term" value="F:hydrolase activity"/>
    <property type="evidence" value="ECO:0007669"/>
    <property type="project" value="UniProtKB-KW"/>
</dbReference>
<dbReference type="CDD" id="cd09725">
    <property type="entry name" value="Cas2_I_II_III"/>
    <property type="match status" value="1"/>
</dbReference>
<dbReference type="SUPFAM" id="SSF143430">
    <property type="entry name" value="TTP0101/SSO1404-like"/>
    <property type="match status" value="1"/>
</dbReference>
<dbReference type="HAMAP" id="MF_01471">
    <property type="entry name" value="Cas2"/>
    <property type="match status" value="1"/>
</dbReference>
<protein>
    <recommendedName>
        <fullName evidence="9">CRISPR-associated endoribonuclease Cas2</fullName>
        <ecNumber evidence="9">3.1.-.-</ecNumber>
    </recommendedName>
</protein>
<evidence type="ECO:0000256" key="8">
    <source>
        <dbReference type="ARBA" id="ARBA00023118"/>
    </source>
</evidence>
<keyword evidence="4 9" id="KW-0479">Metal-binding</keyword>
<evidence type="ECO:0000256" key="3">
    <source>
        <dbReference type="ARBA" id="ARBA00022722"/>
    </source>
</evidence>
<sequence length="96" mass="11258">MICWVLYDIKKNRQRGKISKICKKSGLYRVQKSVFLGSMEDNEKDSLELEIKELIDEETDSVYIFPMSKNELRQTALMGQAFDKKLITDEVKALFF</sequence>
<evidence type="ECO:0000256" key="4">
    <source>
        <dbReference type="ARBA" id="ARBA00022723"/>
    </source>
</evidence>
<reference evidence="10" key="1">
    <citation type="submission" date="2022-10" db="EMBL/GenBank/DDBJ databases">
        <title>Gaoshiqiia sediminis gen. nov., sp. nov., isolated from coastal sediment.</title>
        <authorList>
            <person name="Yu W.X."/>
            <person name="Mu D.S."/>
            <person name="Du J.Z."/>
            <person name="Liang Y.Q."/>
        </authorList>
    </citation>
    <scope>NUCLEOTIDE SEQUENCE</scope>
    <source>
        <strain evidence="10">A06</strain>
    </source>
</reference>
<dbReference type="GO" id="GO:0046872">
    <property type="term" value="F:metal ion binding"/>
    <property type="evidence" value="ECO:0007669"/>
    <property type="project" value="UniProtKB-UniRule"/>
</dbReference>